<name>A0A2N1MBP3_9GLOM</name>
<protein>
    <submittedName>
        <fullName evidence="1">Uncharacterized protein</fullName>
    </submittedName>
</protein>
<dbReference type="EMBL" id="LLXL01003240">
    <property type="protein sequence ID" value="PKK59062.1"/>
    <property type="molecule type" value="Genomic_DNA"/>
</dbReference>
<evidence type="ECO:0000313" key="1">
    <source>
        <dbReference type="EMBL" id="PKK59062.1"/>
    </source>
</evidence>
<organism evidence="1 2">
    <name type="scientific">Rhizophagus irregularis</name>
    <dbReference type="NCBI Taxonomy" id="588596"/>
    <lineage>
        <taxon>Eukaryota</taxon>
        <taxon>Fungi</taxon>
        <taxon>Fungi incertae sedis</taxon>
        <taxon>Mucoromycota</taxon>
        <taxon>Glomeromycotina</taxon>
        <taxon>Glomeromycetes</taxon>
        <taxon>Glomerales</taxon>
        <taxon>Glomeraceae</taxon>
        <taxon>Rhizophagus</taxon>
    </lineage>
</organism>
<reference evidence="1 2" key="1">
    <citation type="submission" date="2016-04" db="EMBL/GenBank/DDBJ databases">
        <title>Genome analyses suggest a sexual origin of heterokaryosis in a supposedly ancient asexual fungus.</title>
        <authorList>
            <person name="Ropars J."/>
            <person name="Sedzielewska K."/>
            <person name="Noel J."/>
            <person name="Charron P."/>
            <person name="Farinelli L."/>
            <person name="Marton T."/>
            <person name="Kruger M."/>
            <person name="Pelin A."/>
            <person name="Brachmann A."/>
            <person name="Corradi N."/>
        </authorList>
    </citation>
    <scope>NUCLEOTIDE SEQUENCE [LARGE SCALE GENOMIC DNA]</scope>
    <source>
        <strain evidence="1 2">C2</strain>
    </source>
</reference>
<dbReference type="VEuPathDB" id="FungiDB:RhiirA1_484350"/>
<proteinExistence type="predicted"/>
<sequence>MEMIGYWHDDAPKETIPTSYGAFFYDHWMLSYYMKCNIFRFRQFRHVETISAFQQIREPMSKCQNSFDNFDMPKLPNFGRQLYMELIITGSSLSDNDILELDAEELIKQVDFIQNTQSSSLLALENNNDIQYILSNEQLNFVQMIEIRTKHKAYSSKILEYIYCGKQIARNNDPNTINPNKASHIIVYTLIKYKHLLLNKYKILILIKYCYSINIRFQLVQHRDEQPDNIIYHLVNTDVIVTENSLNLKGFGKNVYNYFNREDIKETIV</sequence>
<comment type="caution">
    <text evidence="1">The sequence shown here is derived from an EMBL/GenBank/DDBJ whole genome shotgun (WGS) entry which is preliminary data.</text>
</comment>
<accession>A0A2N1MBP3</accession>
<gene>
    <name evidence="1" type="ORF">RhiirC2_795369</name>
</gene>
<reference evidence="1 2" key="2">
    <citation type="submission" date="2017-10" db="EMBL/GenBank/DDBJ databases">
        <title>Extensive intraspecific genome diversity in a model arbuscular mycorrhizal fungus.</title>
        <authorList>
            <person name="Chen E.C.H."/>
            <person name="Morin E."/>
            <person name="Baudet D."/>
            <person name="Noel J."/>
            <person name="Ndikumana S."/>
            <person name="Charron P."/>
            <person name="St-Onge C."/>
            <person name="Giorgi J."/>
            <person name="Grigoriev I.V."/>
            <person name="Roux C."/>
            <person name="Martin F.M."/>
            <person name="Corradi N."/>
        </authorList>
    </citation>
    <scope>NUCLEOTIDE SEQUENCE [LARGE SCALE GENOMIC DNA]</scope>
    <source>
        <strain evidence="1 2">C2</strain>
    </source>
</reference>
<dbReference type="Proteomes" id="UP000233469">
    <property type="component" value="Unassembled WGS sequence"/>
</dbReference>
<evidence type="ECO:0000313" key="2">
    <source>
        <dbReference type="Proteomes" id="UP000233469"/>
    </source>
</evidence>
<dbReference type="AlphaFoldDB" id="A0A2N1MBP3"/>
<dbReference type="VEuPathDB" id="FungiDB:RhiirA1_446657"/>